<proteinExistence type="predicted"/>
<feature type="compositionally biased region" description="Basic and acidic residues" evidence="1">
    <location>
        <begin position="126"/>
        <end position="137"/>
    </location>
</feature>
<feature type="region of interest" description="Disordered" evidence="1">
    <location>
        <begin position="108"/>
        <end position="137"/>
    </location>
</feature>
<gene>
    <name evidence="2" type="ORF">Scep_014097</name>
</gene>
<dbReference type="EMBL" id="JBBNAG010000006">
    <property type="protein sequence ID" value="KAK9125251.1"/>
    <property type="molecule type" value="Genomic_DNA"/>
</dbReference>
<keyword evidence="3" id="KW-1185">Reference proteome</keyword>
<feature type="region of interest" description="Disordered" evidence="1">
    <location>
        <begin position="68"/>
        <end position="96"/>
    </location>
</feature>
<sequence length="137" mass="15879">MHTLIETRSETFLNATFGWVNVKDVAYAHILAFQTPSAKGRYRLVERVAHFSDIVKALHELYPRISFPQKSTTTEDDKSKVYCETDQRPPKTTNLRFVAEQIKDHLRRQETYSDVQSQNNGTVKQRISESTESTTDR</sequence>
<dbReference type="Gene3D" id="3.40.50.720">
    <property type="entry name" value="NAD(P)-binding Rossmann-like Domain"/>
    <property type="match status" value="1"/>
</dbReference>
<organism evidence="2 3">
    <name type="scientific">Stephania cephalantha</name>
    <dbReference type="NCBI Taxonomy" id="152367"/>
    <lineage>
        <taxon>Eukaryota</taxon>
        <taxon>Viridiplantae</taxon>
        <taxon>Streptophyta</taxon>
        <taxon>Embryophyta</taxon>
        <taxon>Tracheophyta</taxon>
        <taxon>Spermatophyta</taxon>
        <taxon>Magnoliopsida</taxon>
        <taxon>Ranunculales</taxon>
        <taxon>Menispermaceae</taxon>
        <taxon>Menispermoideae</taxon>
        <taxon>Cissampelideae</taxon>
        <taxon>Stephania</taxon>
    </lineage>
</organism>
<accession>A0AAP0J358</accession>
<evidence type="ECO:0000313" key="2">
    <source>
        <dbReference type="EMBL" id="KAK9125251.1"/>
    </source>
</evidence>
<feature type="compositionally biased region" description="Basic and acidic residues" evidence="1">
    <location>
        <begin position="73"/>
        <end position="89"/>
    </location>
</feature>
<dbReference type="AlphaFoldDB" id="A0AAP0J358"/>
<name>A0AAP0J358_9MAGN</name>
<feature type="compositionally biased region" description="Polar residues" evidence="1">
    <location>
        <begin position="112"/>
        <end position="125"/>
    </location>
</feature>
<comment type="caution">
    <text evidence="2">The sequence shown here is derived from an EMBL/GenBank/DDBJ whole genome shotgun (WGS) entry which is preliminary data.</text>
</comment>
<dbReference type="Proteomes" id="UP001419268">
    <property type="component" value="Unassembled WGS sequence"/>
</dbReference>
<dbReference type="SUPFAM" id="SSF51735">
    <property type="entry name" value="NAD(P)-binding Rossmann-fold domains"/>
    <property type="match status" value="1"/>
</dbReference>
<protein>
    <submittedName>
        <fullName evidence="2">Uncharacterized protein</fullName>
    </submittedName>
</protein>
<dbReference type="InterPro" id="IPR036291">
    <property type="entry name" value="NAD(P)-bd_dom_sf"/>
</dbReference>
<evidence type="ECO:0000256" key="1">
    <source>
        <dbReference type="SAM" id="MobiDB-lite"/>
    </source>
</evidence>
<evidence type="ECO:0000313" key="3">
    <source>
        <dbReference type="Proteomes" id="UP001419268"/>
    </source>
</evidence>
<reference evidence="2 3" key="1">
    <citation type="submission" date="2024-01" db="EMBL/GenBank/DDBJ databases">
        <title>Genome assemblies of Stephania.</title>
        <authorList>
            <person name="Yang L."/>
        </authorList>
    </citation>
    <scope>NUCLEOTIDE SEQUENCE [LARGE SCALE GENOMIC DNA]</scope>
    <source>
        <strain evidence="2">JXDWG</strain>
        <tissue evidence="2">Leaf</tissue>
    </source>
</reference>